<evidence type="ECO:0000313" key="2">
    <source>
        <dbReference type="EMBL" id="RHM14903.1"/>
    </source>
</evidence>
<feature type="domain" description="Sporulation initiation factor Spo0A C-terminal" evidence="1">
    <location>
        <begin position="139"/>
        <end position="228"/>
    </location>
</feature>
<dbReference type="Proteomes" id="UP000284868">
    <property type="component" value="Unassembled WGS sequence"/>
</dbReference>
<keyword evidence="3" id="KW-1185">Reference proteome</keyword>
<accession>A0A415PQA2</accession>
<dbReference type="GO" id="GO:0003700">
    <property type="term" value="F:DNA-binding transcription factor activity"/>
    <property type="evidence" value="ECO:0007669"/>
    <property type="project" value="InterPro"/>
</dbReference>
<gene>
    <name evidence="2" type="ORF">DWZ83_02280</name>
</gene>
<dbReference type="InterPro" id="IPR014879">
    <property type="entry name" value="Spo0A_C"/>
</dbReference>
<dbReference type="EMBL" id="QRPK01000006">
    <property type="protein sequence ID" value="RHM14903.1"/>
    <property type="molecule type" value="Genomic_DNA"/>
</dbReference>
<dbReference type="InterPro" id="IPR036388">
    <property type="entry name" value="WH-like_DNA-bd_sf"/>
</dbReference>
<evidence type="ECO:0000313" key="3">
    <source>
        <dbReference type="Proteomes" id="UP000284868"/>
    </source>
</evidence>
<dbReference type="InterPro" id="IPR016032">
    <property type="entry name" value="Sig_transdc_resp-reg_C-effctor"/>
</dbReference>
<evidence type="ECO:0000259" key="1">
    <source>
        <dbReference type="Pfam" id="PF08769"/>
    </source>
</evidence>
<comment type="caution">
    <text evidence="2">The sequence shown here is derived from an EMBL/GenBank/DDBJ whole genome shotgun (WGS) entry which is preliminary data.</text>
</comment>
<dbReference type="GO" id="GO:0005737">
    <property type="term" value="C:cytoplasm"/>
    <property type="evidence" value="ECO:0007669"/>
    <property type="project" value="InterPro"/>
</dbReference>
<dbReference type="RefSeq" id="WP_118365298.1">
    <property type="nucleotide sequence ID" value="NZ_CAJKGD010000002.1"/>
</dbReference>
<dbReference type="OrthoDB" id="1655875at2"/>
<dbReference type="Pfam" id="PF08769">
    <property type="entry name" value="Spo0A_C"/>
    <property type="match status" value="1"/>
</dbReference>
<dbReference type="AlphaFoldDB" id="A0A415PQA2"/>
<dbReference type="GO" id="GO:0003677">
    <property type="term" value="F:DNA binding"/>
    <property type="evidence" value="ECO:0007669"/>
    <property type="project" value="InterPro"/>
</dbReference>
<protein>
    <recommendedName>
        <fullName evidence="1">Sporulation initiation factor Spo0A C-terminal domain-containing protein</fullName>
    </recommendedName>
</protein>
<reference evidence="2 3" key="1">
    <citation type="submission" date="2018-08" db="EMBL/GenBank/DDBJ databases">
        <title>A genome reference for cultivated species of the human gut microbiota.</title>
        <authorList>
            <person name="Zou Y."/>
            <person name="Xue W."/>
            <person name="Luo G."/>
        </authorList>
    </citation>
    <scope>NUCLEOTIDE SEQUENCE [LARGE SCALE GENOMIC DNA]</scope>
    <source>
        <strain evidence="2 3">AF35-6BH</strain>
    </source>
</reference>
<dbReference type="SUPFAM" id="SSF46894">
    <property type="entry name" value="C-terminal effector domain of the bipartite response regulators"/>
    <property type="match status" value="1"/>
</dbReference>
<name>A0A415PQA2_9FIRM</name>
<proteinExistence type="predicted"/>
<dbReference type="Gene3D" id="1.10.10.10">
    <property type="entry name" value="Winged helix-like DNA-binding domain superfamily/Winged helix DNA-binding domain"/>
    <property type="match status" value="1"/>
</dbReference>
<sequence>MSNVYLRMHNFIRMKELMDCLEQYNDLHIIGISSDGTLDFQCLQAKQVDVLVIEVDHCLHEFQQLLKNYEAFIRVHRMQILPLFQELSNEAIRLLLQYELSSFLVEPITSEMIVSALRKESRVQAFEDKVCWSPDIFATNVLLELGLPMHLYGFAYIKSCAELLLEEADRLHTQMQEVYEACARKYETTSSSVEKCIRTAINYAYRRQPEKICIYNDKPTSSQIILFVSERLRLYHRR</sequence>
<dbReference type="GO" id="GO:0042173">
    <property type="term" value="P:regulation of sporulation resulting in formation of a cellular spore"/>
    <property type="evidence" value="ECO:0007669"/>
    <property type="project" value="InterPro"/>
</dbReference>
<dbReference type="GO" id="GO:0005509">
    <property type="term" value="F:calcium ion binding"/>
    <property type="evidence" value="ECO:0007669"/>
    <property type="project" value="InterPro"/>
</dbReference>
<organism evidence="2 3">
    <name type="scientific">Amedibacillus dolichus</name>
    <dbReference type="NCBI Taxonomy" id="31971"/>
    <lineage>
        <taxon>Bacteria</taxon>
        <taxon>Bacillati</taxon>
        <taxon>Bacillota</taxon>
        <taxon>Erysipelotrichia</taxon>
        <taxon>Erysipelotrichales</taxon>
        <taxon>Erysipelotrichaceae</taxon>
        <taxon>Amedibacillus</taxon>
    </lineage>
</organism>